<dbReference type="EMBL" id="OW152816">
    <property type="protein sequence ID" value="CAH2067636.1"/>
    <property type="molecule type" value="Genomic_DNA"/>
</dbReference>
<accession>A0ABN8J2E0</accession>
<keyword evidence="3" id="KW-1185">Reference proteome</keyword>
<gene>
    <name evidence="2" type="ORF">IPOD504_LOCUS13968</name>
</gene>
<organism evidence="2 3">
    <name type="scientific">Iphiclides podalirius</name>
    <name type="common">scarce swallowtail</name>
    <dbReference type="NCBI Taxonomy" id="110791"/>
    <lineage>
        <taxon>Eukaryota</taxon>
        <taxon>Metazoa</taxon>
        <taxon>Ecdysozoa</taxon>
        <taxon>Arthropoda</taxon>
        <taxon>Hexapoda</taxon>
        <taxon>Insecta</taxon>
        <taxon>Pterygota</taxon>
        <taxon>Neoptera</taxon>
        <taxon>Endopterygota</taxon>
        <taxon>Lepidoptera</taxon>
        <taxon>Glossata</taxon>
        <taxon>Ditrysia</taxon>
        <taxon>Papilionoidea</taxon>
        <taxon>Papilionidae</taxon>
        <taxon>Papilioninae</taxon>
        <taxon>Iphiclides</taxon>
    </lineage>
</organism>
<evidence type="ECO:0000313" key="2">
    <source>
        <dbReference type="EMBL" id="CAH2067636.1"/>
    </source>
</evidence>
<feature type="region of interest" description="Disordered" evidence="1">
    <location>
        <begin position="144"/>
        <end position="176"/>
    </location>
</feature>
<evidence type="ECO:0000256" key="1">
    <source>
        <dbReference type="SAM" id="MobiDB-lite"/>
    </source>
</evidence>
<name>A0ABN8J2E0_9NEOP</name>
<feature type="compositionally biased region" description="Gly residues" evidence="1">
    <location>
        <begin position="144"/>
        <end position="153"/>
    </location>
</feature>
<reference evidence="2" key="1">
    <citation type="submission" date="2022-03" db="EMBL/GenBank/DDBJ databases">
        <authorList>
            <person name="Martin H S."/>
        </authorList>
    </citation>
    <scope>NUCLEOTIDE SEQUENCE</scope>
</reference>
<dbReference type="Proteomes" id="UP000837857">
    <property type="component" value="Chromosome 4"/>
</dbReference>
<sequence length="194" mass="20912">MSIDVYVFFLLGGNSTRRVTIIFKALGQRSRHRAAESTRSRPFRSWASRFLSASPFVIATVSKRPVLVEPCISTAPYGGAAEIWHVAISRALGKLAQCSAASKASRASAPEKHRLPFDDTCHVRALERSDDFVRPREASGGFGAIRGASGGIDPGARTAPGVLSPVAPPNGEGDSRWTSMIRQAVETAARHRRN</sequence>
<evidence type="ECO:0000313" key="3">
    <source>
        <dbReference type="Proteomes" id="UP000837857"/>
    </source>
</evidence>
<feature type="non-terminal residue" evidence="2">
    <location>
        <position position="1"/>
    </location>
</feature>
<proteinExistence type="predicted"/>
<protein>
    <submittedName>
        <fullName evidence="2">Uncharacterized protein</fullName>
    </submittedName>
</protein>